<dbReference type="InterPro" id="IPR004101">
    <property type="entry name" value="Mur_ligase_C"/>
</dbReference>
<comment type="subcellular location">
    <subcellularLocation>
        <location evidence="1 7 8">Cytoplasm</location>
    </subcellularLocation>
</comment>
<evidence type="ECO:0000256" key="5">
    <source>
        <dbReference type="ARBA" id="ARBA00022741"/>
    </source>
</evidence>
<dbReference type="GO" id="GO:0071555">
    <property type="term" value="P:cell wall organization"/>
    <property type="evidence" value="ECO:0007669"/>
    <property type="project" value="UniProtKB-KW"/>
</dbReference>
<keyword evidence="7 8" id="KW-0961">Cell wall biogenesis/degradation</keyword>
<dbReference type="HOGENOM" id="CLU_032540_0_1_10"/>
<evidence type="ECO:0000256" key="8">
    <source>
        <dbReference type="RuleBase" id="RU003664"/>
    </source>
</evidence>
<dbReference type="OrthoDB" id="9809796at2"/>
<evidence type="ECO:0000259" key="9">
    <source>
        <dbReference type="Pfam" id="PF02875"/>
    </source>
</evidence>
<feature type="domain" description="Mur ligase C-terminal" evidence="9">
    <location>
        <begin position="312"/>
        <end position="377"/>
    </location>
</feature>
<keyword evidence="7 8" id="KW-0573">Peptidoglycan synthesis</keyword>
<evidence type="ECO:0000313" key="12">
    <source>
        <dbReference type="Proteomes" id="UP000009011"/>
    </source>
</evidence>
<keyword evidence="3 7" id="KW-0963">Cytoplasm</keyword>
<dbReference type="eggNOG" id="COG0771">
    <property type="taxonomic scope" value="Bacteria"/>
</dbReference>
<dbReference type="Proteomes" id="UP000009011">
    <property type="component" value="Chromosome"/>
</dbReference>
<keyword evidence="4 7" id="KW-0436">Ligase</keyword>
<evidence type="ECO:0000256" key="7">
    <source>
        <dbReference type="HAMAP-Rule" id="MF_00639"/>
    </source>
</evidence>
<dbReference type="SUPFAM" id="SSF51984">
    <property type="entry name" value="MurCD N-terminal domain"/>
    <property type="match status" value="1"/>
</dbReference>
<dbReference type="Pfam" id="PF21377">
    <property type="entry name" value="MurD_N"/>
    <property type="match status" value="1"/>
</dbReference>
<dbReference type="NCBIfam" id="TIGR01087">
    <property type="entry name" value="murD"/>
    <property type="match status" value="1"/>
</dbReference>
<dbReference type="SUPFAM" id="SSF53244">
    <property type="entry name" value="MurD-like peptide ligases, peptide-binding domain"/>
    <property type="match status" value="1"/>
</dbReference>
<reference evidence="11 12" key="1">
    <citation type="journal article" date="2013" name="PLoS ONE">
        <title>Genomic analysis of Melioribacter roseus, facultatively anaerobic organotrophic bacterium representing a novel deep lineage within Bacteriodetes/Chlorobi group.</title>
        <authorList>
            <person name="Kadnikov V.V."/>
            <person name="Mardanov A.V."/>
            <person name="Podosokorskaya O.A."/>
            <person name="Gavrilov S.N."/>
            <person name="Kublanov I.V."/>
            <person name="Beletsky A.V."/>
            <person name="Bonch-Osmolovskaya E.A."/>
            <person name="Ravin N.V."/>
        </authorList>
    </citation>
    <scope>NUCLEOTIDE SEQUENCE [LARGE SCALE GENOMIC DNA]</scope>
    <source>
        <strain evidence="12">JCM 17771 / P3M-2</strain>
    </source>
</reference>
<dbReference type="InterPro" id="IPR005762">
    <property type="entry name" value="MurD"/>
</dbReference>
<dbReference type="GO" id="GO:0005737">
    <property type="term" value="C:cytoplasm"/>
    <property type="evidence" value="ECO:0007669"/>
    <property type="project" value="UniProtKB-SubCell"/>
</dbReference>
<dbReference type="Pfam" id="PF08245">
    <property type="entry name" value="Mur_ligase_M"/>
    <property type="match status" value="1"/>
</dbReference>
<name>I6ZNH7_MELRP</name>
<gene>
    <name evidence="7" type="primary">murD</name>
    <name evidence="11" type="ordered locus">MROS_0315</name>
</gene>
<keyword evidence="7 8" id="KW-0131">Cell cycle</keyword>
<evidence type="ECO:0000256" key="6">
    <source>
        <dbReference type="ARBA" id="ARBA00022840"/>
    </source>
</evidence>
<proteinExistence type="inferred from homology"/>
<dbReference type="PANTHER" id="PTHR43692:SF1">
    <property type="entry name" value="UDP-N-ACETYLMURAMOYLALANINE--D-GLUTAMATE LIGASE"/>
    <property type="match status" value="1"/>
</dbReference>
<organism evidence="11 12">
    <name type="scientific">Melioribacter roseus (strain DSM 23840 / JCM 17771 / VKM B-2668 / P3M-2)</name>
    <dbReference type="NCBI Taxonomy" id="1191523"/>
    <lineage>
        <taxon>Bacteria</taxon>
        <taxon>Pseudomonadati</taxon>
        <taxon>Ignavibacteriota</taxon>
        <taxon>Ignavibacteria</taxon>
        <taxon>Ignavibacteriales</taxon>
        <taxon>Melioribacteraceae</taxon>
        <taxon>Melioribacter</taxon>
    </lineage>
</organism>
<comment type="function">
    <text evidence="7 8">Cell wall formation. Catalyzes the addition of glutamate to the nucleotide precursor UDP-N-acetylmuramoyl-L-alanine (UMA).</text>
</comment>
<dbReference type="GO" id="GO:0051301">
    <property type="term" value="P:cell division"/>
    <property type="evidence" value="ECO:0007669"/>
    <property type="project" value="UniProtKB-KW"/>
</dbReference>
<comment type="pathway">
    <text evidence="2 7 8">Cell wall biogenesis; peptidoglycan biosynthesis.</text>
</comment>
<dbReference type="Gene3D" id="3.40.50.720">
    <property type="entry name" value="NAD(P)-binding Rossmann-like Domain"/>
    <property type="match status" value="1"/>
</dbReference>
<dbReference type="GO" id="GO:0009252">
    <property type="term" value="P:peptidoglycan biosynthetic process"/>
    <property type="evidence" value="ECO:0007669"/>
    <property type="project" value="UniProtKB-UniRule"/>
</dbReference>
<dbReference type="PATRIC" id="fig|1191523.3.peg.322"/>
<dbReference type="GO" id="GO:0008360">
    <property type="term" value="P:regulation of cell shape"/>
    <property type="evidence" value="ECO:0007669"/>
    <property type="project" value="UniProtKB-KW"/>
</dbReference>
<dbReference type="STRING" id="1191523.MROS_0315"/>
<dbReference type="Gene3D" id="3.90.190.20">
    <property type="entry name" value="Mur ligase, C-terminal domain"/>
    <property type="match status" value="1"/>
</dbReference>
<dbReference type="SUPFAM" id="SSF53623">
    <property type="entry name" value="MurD-like peptide ligases, catalytic domain"/>
    <property type="match status" value="1"/>
</dbReference>
<dbReference type="UniPathway" id="UPA00219"/>
<keyword evidence="12" id="KW-1185">Reference proteome</keyword>
<evidence type="ECO:0000259" key="10">
    <source>
        <dbReference type="Pfam" id="PF08245"/>
    </source>
</evidence>
<dbReference type="EMBL" id="CP003557">
    <property type="protein sequence ID" value="AFN73559.1"/>
    <property type="molecule type" value="Genomic_DNA"/>
</dbReference>
<dbReference type="InterPro" id="IPR036565">
    <property type="entry name" value="Mur-like_cat_sf"/>
</dbReference>
<comment type="catalytic activity">
    <reaction evidence="7 8">
        <text>UDP-N-acetyl-alpha-D-muramoyl-L-alanine + D-glutamate + ATP = UDP-N-acetyl-alpha-D-muramoyl-L-alanyl-D-glutamate + ADP + phosphate + H(+)</text>
        <dbReference type="Rhea" id="RHEA:16429"/>
        <dbReference type="ChEBI" id="CHEBI:15378"/>
        <dbReference type="ChEBI" id="CHEBI:29986"/>
        <dbReference type="ChEBI" id="CHEBI:30616"/>
        <dbReference type="ChEBI" id="CHEBI:43474"/>
        <dbReference type="ChEBI" id="CHEBI:83898"/>
        <dbReference type="ChEBI" id="CHEBI:83900"/>
        <dbReference type="ChEBI" id="CHEBI:456216"/>
        <dbReference type="EC" id="6.3.2.9"/>
    </reaction>
</comment>
<dbReference type="AlphaFoldDB" id="I6ZNH7"/>
<dbReference type="PANTHER" id="PTHR43692">
    <property type="entry name" value="UDP-N-ACETYLMURAMOYLALANINE--D-GLUTAMATE LIGASE"/>
    <property type="match status" value="1"/>
</dbReference>
<comment type="similarity">
    <text evidence="7">Belongs to the MurCDEF family.</text>
</comment>
<sequence length="416" mass="46704">MDIKGKKISIIGAADSGIAAAKLAKKMGALPFVSDSASRQSVFKWISVLENENIPYETDKHSEKVFDCDFIVTSPGVPSFSGILAEAKDKGIEIYSEFEFASWFNKGKTIAITGTNGKTTTTSLMNFTLKQSGFNTFSAGNIGTPFSDVVTEIGENDYVVLEASSFQLDFIKYFKPDFAVVLNITPDHLDRYNNDFALYARSKMNILKNQTANDVLIYNSDDRNVIDFMPAADVNKYGFSLQKEMLKGSYVKEGNMIFSDQTKETVCAVSDLFIKGPHNVSNALAVLTVAKKLGIPNKKIKSAFSSFRGVEHRIEFVRELAGVEYYNDSKATNVDSVWYALNSFEKPIYLILGGKDKGNDYNKIKELVARKVKKYMLSVLRQTKFMIFSRILFLPNINNHWKAAFFRQEKKPNRGR</sequence>
<dbReference type="Gene3D" id="3.40.1190.10">
    <property type="entry name" value="Mur-like, catalytic domain"/>
    <property type="match status" value="1"/>
</dbReference>
<dbReference type="InterPro" id="IPR036615">
    <property type="entry name" value="Mur_ligase_C_dom_sf"/>
</dbReference>
<dbReference type="GO" id="GO:0008764">
    <property type="term" value="F:UDP-N-acetylmuramoylalanine-D-glutamate ligase activity"/>
    <property type="evidence" value="ECO:0007669"/>
    <property type="project" value="UniProtKB-UniRule"/>
</dbReference>
<protein>
    <recommendedName>
        <fullName evidence="7 8">UDP-N-acetylmuramoylalanine--D-glutamate ligase</fullName>
        <ecNumber evidence="7 8">6.3.2.9</ecNumber>
    </recommendedName>
    <alternativeName>
        <fullName evidence="7">D-glutamic acid-adding enzyme</fullName>
    </alternativeName>
    <alternativeName>
        <fullName evidence="7">UDP-N-acetylmuramoyl-L-alanyl-D-glutamate synthetase</fullName>
    </alternativeName>
</protein>
<accession>I6ZNH7</accession>
<evidence type="ECO:0000256" key="1">
    <source>
        <dbReference type="ARBA" id="ARBA00004496"/>
    </source>
</evidence>
<evidence type="ECO:0000256" key="4">
    <source>
        <dbReference type="ARBA" id="ARBA00022598"/>
    </source>
</evidence>
<keyword evidence="6 7" id="KW-0067">ATP-binding</keyword>
<keyword evidence="5 7" id="KW-0547">Nucleotide-binding</keyword>
<evidence type="ECO:0000256" key="2">
    <source>
        <dbReference type="ARBA" id="ARBA00004752"/>
    </source>
</evidence>
<evidence type="ECO:0000256" key="3">
    <source>
        <dbReference type="ARBA" id="ARBA00022490"/>
    </source>
</evidence>
<dbReference type="GO" id="GO:0005524">
    <property type="term" value="F:ATP binding"/>
    <property type="evidence" value="ECO:0007669"/>
    <property type="project" value="UniProtKB-UniRule"/>
</dbReference>
<dbReference type="RefSeq" id="WP_014854996.1">
    <property type="nucleotide sequence ID" value="NC_018178.1"/>
</dbReference>
<feature type="binding site" evidence="7">
    <location>
        <begin position="114"/>
        <end position="120"/>
    </location>
    <ligand>
        <name>ATP</name>
        <dbReference type="ChEBI" id="CHEBI:30616"/>
    </ligand>
</feature>
<dbReference type="Pfam" id="PF02875">
    <property type="entry name" value="Mur_ligase_C"/>
    <property type="match status" value="1"/>
</dbReference>
<evidence type="ECO:0000313" key="11">
    <source>
        <dbReference type="EMBL" id="AFN73559.1"/>
    </source>
</evidence>
<dbReference type="EC" id="6.3.2.9" evidence="7 8"/>
<feature type="domain" description="Mur ligase central" evidence="10">
    <location>
        <begin position="112"/>
        <end position="290"/>
    </location>
</feature>
<keyword evidence="7 8" id="KW-0132">Cell division</keyword>
<dbReference type="HAMAP" id="MF_00639">
    <property type="entry name" value="MurD"/>
    <property type="match status" value="1"/>
</dbReference>
<dbReference type="KEGG" id="mro:MROS_0315"/>
<dbReference type="InterPro" id="IPR013221">
    <property type="entry name" value="Mur_ligase_cen"/>
</dbReference>
<keyword evidence="7 8" id="KW-0133">Cell shape</keyword>